<keyword evidence="4" id="KW-0125">Carotenoid biosynthesis</keyword>
<evidence type="ECO:0000313" key="8">
    <source>
        <dbReference type="Proteomes" id="UP000751190"/>
    </source>
</evidence>
<evidence type="ECO:0000313" key="7">
    <source>
        <dbReference type="EMBL" id="KAG8464739.1"/>
    </source>
</evidence>
<dbReference type="GO" id="GO:0016117">
    <property type="term" value="P:carotenoid biosynthetic process"/>
    <property type="evidence" value="ECO:0007669"/>
    <property type="project" value="UniProtKB-KW"/>
</dbReference>
<dbReference type="OMA" id="FVLMDFR"/>
<dbReference type="PANTHER" id="PTHR39757">
    <property type="match status" value="1"/>
</dbReference>
<evidence type="ECO:0000256" key="1">
    <source>
        <dbReference type="ARBA" id="ARBA00005089"/>
    </source>
</evidence>
<dbReference type="PANTHER" id="PTHR39757:SF5">
    <property type="entry name" value="OS02G0190600 PROTEIN"/>
    <property type="match status" value="1"/>
</dbReference>
<dbReference type="SUPFAM" id="SSF51905">
    <property type="entry name" value="FAD/NAD(P)-binding domain"/>
    <property type="match status" value="1"/>
</dbReference>
<dbReference type="OrthoDB" id="1716816at2759"/>
<evidence type="ECO:0000256" key="5">
    <source>
        <dbReference type="ARBA" id="ARBA00023027"/>
    </source>
</evidence>
<keyword evidence="8" id="KW-1185">Reference proteome</keyword>
<evidence type="ECO:0000256" key="3">
    <source>
        <dbReference type="ARBA" id="ARBA00012242"/>
    </source>
</evidence>
<dbReference type="Proteomes" id="UP000751190">
    <property type="component" value="Unassembled WGS sequence"/>
</dbReference>
<dbReference type="InterPro" id="IPR010108">
    <property type="entry name" value="Lycopene_cyclase_b/e"/>
</dbReference>
<dbReference type="PRINTS" id="PR00420">
    <property type="entry name" value="RNGMNOXGNASE"/>
</dbReference>
<comment type="similarity">
    <text evidence="2">Belongs to the lycopene cyclase family.</text>
</comment>
<dbReference type="Gene3D" id="3.30.70.2450">
    <property type="match status" value="1"/>
</dbReference>
<dbReference type="GO" id="GO:0016705">
    <property type="term" value="F:oxidoreductase activity, acting on paired donors, with incorporation or reduction of molecular oxygen"/>
    <property type="evidence" value="ECO:0007669"/>
    <property type="project" value="InterPro"/>
</dbReference>
<protein>
    <recommendedName>
        <fullName evidence="3">lycopene beta-cyclase</fullName>
        <ecNumber evidence="3">5.5.1.19</ecNumber>
    </recommendedName>
</protein>
<dbReference type="EMBL" id="JAGTXO010000012">
    <property type="protein sequence ID" value="KAG8464739.1"/>
    <property type="molecule type" value="Genomic_DNA"/>
</dbReference>
<organism evidence="7 8">
    <name type="scientific">Diacronema lutheri</name>
    <name type="common">Unicellular marine alga</name>
    <name type="synonym">Monochrysis lutheri</name>
    <dbReference type="NCBI Taxonomy" id="2081491"/>
    <lineage>
        <taxon>Eukaryota</taxon>
        <taxon>Haptista</taxon>
        <taxon>Haptophyta</taxon>
        <taxon>Pavlovophyceae</taxon>
        <taxon>Pavlovales</taxon>
        <taxon>Pavlovaceae</taxon>
        <taxon>Diacronema</taxon>
    </lineage>
</organism>
<dbReference type="AlphaFoldDB" id="A0A8J6C9N2"/>
<evidence type="ECO:0000256" key="2">
    <source>
        <dbReference type="ARBA" id="ARBA00006599"/>
    </source>
</evidence>
<dbReference type="NCBIfam" id="TIGR01790">
    <property type="entry name" value="carotene-cycl"/>
    <property type="match status" value="1"/>
</dbReference>
<dbReference type="Gene3D" id="3.50.50.60">
    <property type="entry name" value="FAD/NAD(P)-binding domain"/>
    <property type="match status" value="1"/>
</dbReference>
<proteinExistence type="inferred from homology"/>
<comment type="pathway">
    <text evidence="1">Carotenoid biosynthesis; beta-carotene biosynthesis.</text>
</comment>
<gene>
    <name evidence="7" type="ORF">KFE25_010107</name>
</gene>
<evidence type="ECO:0000256" key="4">
    <source>
        <dbReference type="ARBA" id="ARBA00022746"/>
    </source>
</evidence>
<name>A0A8J6C9N2_DIALT</name>
<evidence type="ECO:0000256" key="6">
    <source>
        <dbReference type="ARBA" id="ARBA00037906"/>
    </source>
</evidence>
<dbReference type="Pfam" id="PF05834">
    <property type="entry name" value="Lycopene_cycl"/>
    <property type="match status" value="1"/>
</dbReference>
<accession>A0A8J6C9N2</accession>
<comment type="caution">
    <text evidence="7">The sequence shown here is derived from an EMBL/GenBank/DDBJ whole genome shotgun (WGS) entry which is preliminary data.</text>
</comment>
<reference evidence="7" key="1">
    <citation type="submission" date="2021-05" db="EMBL/GenBank/DDBJ databases">
        <title>The genome of the haptophyte Pavlova lutheri (Diacronema luteri, Pavlovales) - a model for lipid biosynthesis in eukaryotic algae.</title>
        <authorList>
            <person name="Hulatt C.J."/>
            <person name="Posewitz M.C."/>
        </authorList>
    </citation>
    <scope>NUCLEOTIDE SEQUENCE</scope>
    <source>
        <strain evidence="7">NIVA-4/92</strain>
    </source>
</reference>
<dbReference type="EC" id="5.5.1.19" evidence="3"/>
<dbReference type="GO" id="GO:0016860">
    <property type="term" value="F:intramolecular oxidoreductase activity"/>
    <property type="evidence" value="ECO:0007669"/>
    <property type="project" value="UniProtKB-ARBA"/>
</dbReference>
<comment type="pathway">
    <text evidence="6">Carotenoid biosynthesis; beta-zeacarotene biosynthesis.</text>
</comment>
<sequence>MTAAPVDVDVDVLIVGAGPVGTMLAWQLAAKHSASVALADHLLDSEWPNNYGVWMHEWNALERELGFGLDACLARRWPYADSYFGGEGSGGVPSNQRLRVHKEYGRVDRHALKARAMQKLEALDVTLLRTGVGVSAPAAPQHERGASIISCDDGRRVRAKLVVDASGFNSKLTRRAGSASPGYQIAYGLLAEIDNYPYDDDAMLFMDFRTDYLPAEGTLTTEGRLGAPRTISREEAERFPTFLYAMPMGVCENGRRRVFFEETNLVGRPPMAVDECRARLEARLQHLGITVHSTSEEEKCFIPMGTALPSAHNRILAIGGAAATVHAATGFQLCRGLASSITLARTMATSLDAARADPAAFDASAAAAAAYAALWSKEARLQRDFCVFGGDFLMAQPASSVRGFFTGFFGLADAEWMGFLAGWRGLPHNDAHDVWHRRLMFGVRMWLLVPPAVKLQLALTAVFSGGLVFFRSVLPVLQETTFDEEDAPPTDDLAAALVASGIQPAAEGANVEREVVGARK</sequence>
<dbReference type="InterPro" id="IPR036188">
    <property type="entry name" value="FAD/NAD-bd_sf"/>
</dbReference>
<keyword evidence="5" id="KW-0520">NAD</keyword>